<evidence type="ECO:0000313" key="1">
    <source>
        <dbReference type="EMBL" id="CCG34089.1"/>
    </source>
</evidence>
<proteinExistence type="evidence at transcript level"/>
<dbReference type="AlphaFoldDB" id="K7ZV07"/>
<reference evidence="1" key="1">
    <citation type="submission" date="2012-03" db="EMBL/GenBank/DDBJ databases">
        <title>Soil metatranscriptomics for mining eukaryotic heavy metal resistance genes.</title>
        <authorList>
            <person name="Lehembre F."/>
            <person name="Doillon D."/>
            <person name="David E."/>
            <person name="Perrotto S."/>
            <person name="Baude J."/>
            <person name="Foulon J."/>
            <person name="Harfouche L."/>
            <person name="Vallon L."/>
            <person name="Poulain J."/>
            <person name="Da Silva C."/>
            <person name="Wincker P."/>
            <person name="Oger-Desfeux C."/>
            <person name="Richaud P."/>
            <person name="Chalot M."/>
            <person name="Colpaert J."/>
            <person name="Fraissinet-Tachet L."/>
            <person name="Blaudez D."/>
            <person name="Marmeisse R."/>
        </authorList>
    </citation>
    <scope>NUCLEOTIDE SEQUENCE</scope>
</reference>
<accession>K7ZV07</accession>
<protein>
    <submittedName>
        <fullName evidence="1">Uncharacterized protein</fullName>
    </submittedName>
</protein>
<organism evidence="1">
    <name type="scientific">uncultured eukaryote</name>
    <dbReference type="NCBI Taxonomy" id="100272"/>
    <lineage>
        <taxon>Eukaryota</taxon>
        <taxon>environmental samples</taxon>
    </lineage>
</organism>
<name>K7ZV07_9EUKA</name>
<dbReference type="EMBL" id="HE716987">
    <property type="protein sequence ID" value="CCG34089.1"/>
    <property type="molecule type" value="mRNA"/>
</dbReference>
<sequence>MAIVSDVKDAEAPPTPPLGTIDLMVDERWVAYALAQLCGGDSRRVTLTLKAPFKMRYRSPAGNLVESDMFVLTGNYEQLRAGGCEVDLLGVTSLLSSLPSRSLLVAMGISWLRVFTGKRDQSSVSILEPTGQVSTIKCSRADDLWCRVVPFIISGWKNVYTKGLDPKTSVWPWGVKPSLVETSPR</sequence>